<comment type="caution">
    <text evidence="1">The sequence shown here is derived from an EMBL/GenBank/DDBJ whole genome shotgun (WGS) entry which is preliminary data.</text>
</comment>
<accession>A0ACB8FWX4</accession>
<dbReference type="EMBL" id="CM037626">
    <property type="protein sequence ID" value="KAH8011592.1"/>
    <property type="molecule type" value="Genomic_DNA"/>
</dbReference>
<dbReference type="Proteomes" id="UP000827872">
    <property type="component" value="Linkage Group LG13"/>
</dbReference>
<sequence length="102" mass="11476">MVVSPVMVPHNGPPPSYLLKYLYSIFPSYRTFGSRWLHEGPRCRTAPVQMPINAVLEASNQGWSLIPAWAGVIPSTQFHRLPLQTNLQKLHNLVNIPQTAKC</sequence>
<evidence type="ECO:0000313" key="1">
    <source>
        <dbReference type="EMBL" id="KAH8011592.1"/>
    </source>
</evidence>
<proteinExistence type="predicted"/>
<protein>
    <submittedName>
        <fullName evidence="1">Uncharacterized protein</fullName>
    </submittedName>
</protein>
<organism evidence="1 2">
    <name type="scientific">Sphaerodactylus townsendi</name>
    <dbReference type="NCBI Taxonomy" id="933632"/>
    <lineage>
        <taxon>Eukaryota</taxon>
        <taxon>Metazoa</taxon>
        <taxon>Chordata</taxon>
        <taxon>Craniata</taxon>
        <taxon>Vertebrata</taxon>
        <taxon>Euteleostomi</taxon>
        <taxon>Lepidosauria</taxon>
        <taxon>Squamata</taxon>
        <taxon>Bifurcata</taxon>
        <taxon>Gekkota</taxon>
        <taxon>Sphaerodactylidae</taxon>
        <taxon>Sphaerodactylus</taxon>
    </lineage>
</organism>
<evidence type="ECO:0000313" key="2">
    <source>
        <dbReference type="Proteomes" id="UP000827872"/>
    </source>
</evidence>
<keyword evidence="2" id="KW-1185">Reference proteome</keyword>
<reference evidence="1" key="1">
    <citation type="submission" date="2021-08" db="EMBL/GenBank/DDBJ databases">
        <title>The first chromosome-level gecko genome reveals the dynamic sex chromosomes of Neotropical dwarf geckos (Sphaerodactylidae: Sphaerodactylus).</title>
        <authorList>
            <person name="Pinto B.J."/>
            <person name="Keating S.E."/>
            <person name="Gamble T."/>
        </authorList>
    </citation>
    <scope>NUCLEOTIDE SEQUENCE</scope>
    <source>
        <strain evidence="1">TG3544</strain>
    </source>
</reference>
<name>A0ACB8FWX4_9SAUR</name>
<gene>
    <name evidence="1" type="ORF">K3G42_002511</name>
</gene>